<name>A0A939KPV4_9PROT</name>
<dbReference type="GO" id="GO:0012505">
    <property type="term" value="C:endomembrane system"/>
    <property type="evidence" value="ECO:0007669"/>
    <property type="project" value="UniProtKB-SubCell"/>
</dbReference>
<evidence type="ECO:0000256" key="1">
    <source>
        <dbReference type="ARBA" id="ARBA00004127"/>
    </source>
</evidence>
<dbReference type="InterPro" id="IPR003807">
    <property type="entry name" value="DUF202"/>
</dbReference>
<feature type="transmembrane region" description="Helical" evidence="5">
    <location>
        <begin position="12"/>
        <end position="34"/>
    </location>
</feature>
<comment type="caution">
    <text evidence="7">The sequence shown here is derived from an EMBL/GenBank/DDBJ whole genome shotgun (WGS) entry which is preliminary data.</text>
</comment>
<sequence>MKDRGVQRERTGLAWSRTSFLTVFVALLLLRLGIRRMSTADILAGLVLSLLAAFMFSCSNHRLGWYKDNELSTATDRTRQLTIACGVALAATLHVLDVCRHSL</sequence>
<evidence type="ECO:0000256" key="4">
    <source>
        <dbReference type="ARBA" id="ARBA00023136"/>
    </source>
</evidence>
<evidence type="ECO:0000256" key="3">
    <source>
        <dbReference type="ARBA" id="ARBA00022989"/>
    </source>
</evidence>
<comment type="subcellular location">
    <subcellularLocation>
        <location evidence="1">Endomembrane system</location>
        <topology evidence="1">Multi-pass membrane protein</topology>
    </subcellularLocation>
</comment>
<feature type="transmembrane region" description="Helical" evidence="5">
    <location>
        <begin position="40"/>
        <end position="58"/>
    </location>
</feature>
<dbReference type="Pfam" id="PF02656">
    <property type="entry name" value="DUF202"/>
    <property type="match status" value="1"/>
</dbReference>
<dbReference type="EMBL" id="JAFVMH010000002">
    <property type="protein sequence ID" value="MBO1324489.1"/>
    <property type="molecule type" value="Genomic_DNA"/>
</dbReference>
<keyword evidence="8" id="KW-1185">Reference proteome</keyword>
<evidence type="ECO:0000256" key="5">
    <source>
        <dbReference type="SAM" id="Phobius"/>
    </source>
</evidence>
<protein>
    <submittedName>
        <fullName evidence="7">DUF202 domain-containing protein</fullName>
    </submittedName>
</protein>
<keyword evidence="2 5" id="KW-0812">Transmembrane</keyword>
<evidence type="ECO:0000259" key="6">
    <source>
        <dbReference type="Pfam" id="PF02656"/>
    </source>
</evidence>
<keyword evidence="4 5" id="KW-0472">Membrane</keyword>
<gene>
    <name evidence="7" type="ORF">J2D77_04875</name>
</gene>
<reference evidence="7" key="1">
    <citation type="submission" date="2021-03" db="EMBL/GenBank/DDBJ databases">
        <title>The complete genome sequence of Acetobacter sp. TBRC 12339.</title>
        <authorList>
            <person name="Charoenyingcharoen P."/>
            <person name="Yukphan P."/>
        </authorList>
    </citation>
    <scope>NUCLEOTIDE SEQUENCE</scope>
    <source>
        <strain evidence="7">TBRC 12339</strain>
    </source>
</reference>
<evidence type="ECO:0000313" key="7">
    <source>
        <dbReference type="EMBL" id="MBO1324489.1"/>
    </source>
</evidence>
<feature type="domain" description="DUF202" evidence="6">
    <location>
        <begin position="4"/>
        <end position="63"/>
    </location>
</feature>
<proteinExistence type="predicted"/>
<organism evidence="7 8">
    <name type="scientific">Acetobacter garciniae</name>
    <dbReference type="NCBI Taxonomy" id="2817435"/>
    <lineage>
        <taxon>Bacteria</taxon>
        <taxon>Pseudomonadati</taxon>
        <taxon>Pseudomonadota</taxon>
        <taxon>Alphaproteobacteria</taxon>
        <taxon>Acetobacterales</taxon>
        <taxon>Acetobacteraceae</taxon>
        <taxon>Acetobacter</taxon>
    </lineage>
</organism>
<dbReference type="RefSeq" id="WP_207845187.1">
    <property type="nucleotide sequence ID" value="NZ_JAFVMH010000002.1"/>
</dbReference>
<keyword evidence="3 5" id="KW-1133">Transmembrane helix</keyword>
<evidence type="ECO:0000313" key="8">
    <source>
        <dbReference type="Proteomes" id="UP000664073"/>
    </source>
</evidence>
<evidence type="ECO:0000256" key="2">
    <source>
        <dbReference type="ARBA" id="ARBA00022692"/>
    </source>
</evidence>
<dbReference type="AlphaFoldDB" id="A0A939KPV4"/>
<accession>A0A939KPV4</accession>
<dbReference type="Proteomes" id="UP000664073">
    <property type="component" value="Unassembled WGS sequence"/>
</dbReference>